<gene>
    <name evidence="1" type="ORF">llap_7338</name>
</gene>
<dbReference type="Proteomes" id="UP000233556">
    <property type="component" value="Unassembled WGS sequence"/>
</dbReference>
<reference evidence="2" key="2">
    <citation type="submission" date="2017-12" db="EMBL/GenBank/DDBJ databases">
        <title>Genome sequence of the Bar-tailed Godwit (Limosa lapponica baueri).</title>
        <authorList>
            <person name="Lima N.C.B."/>
            <person name="Parody-Merino A.M."/>
            <person name="Battley P.F."/>
            <person name="Fidler A.E."/>
            <person name="Prosdocimi F."/>
        </authorList>
    </citation>
    <scope>NUCLEOTIDE SEQUENCE [LARGE SCALE GENOMIC DNA]</scope>
</reference>
<evidence type="ECO:0008006" key="3">
    <source>
        <dbReference type="Google" id="ProtNLM"/>
    </source>
</evidence>
<protein>
    <recommendedName>
        <fullName evidence="3">Rna-directed dna polymerase from mobile element jockey-like</fullName>
    </recommendedName>
</protein>
<name>A0A2I0U8I1_LIMLA</name>
<dbReference type="OrthoDB" id="73680at2759"/>
<evidence type="ECO:0000313" key="2">
    <source>
        <dbReference type="Proteomes" id="UP000233556"/>
    </source>
</evidence>
<reference evidence="2" key="1">
    <citation type="submission" date="2017-11" db="EMBL/GenBank/DDBJ databases">
        <authorList>
            <person name="Lima N.C."/>
            <person name="Parody-Merino A.M."/>
            <person name="Battley P.F."/>
            <person name="Fidler A.E."/>
            <person name="Prosdocimi F."/>
        </authorList>
    </citation>
    <scope>NUCLEOTIDE SEQUENCE [LARGE SCALE GENOMIC DNA]</scope>
</reference>
<evidence type="ECO:0000313" key="1">
    <source>
        <dbReference type="EMBL" id="PKU42358.1"/>
    </source>
</evidence>
<accession>A0A2I0U8I1</accession>
<dbReference type="AlphaFoldDB" id="A0A2I0U8I1"/>
<dbReference type="PANTHER" id="PTHR33332">
    <property type="entry name" value="REVERSE TRANSCRIPTASE DOMAIN-CONTAINING PROTEIN"/>
    <property type="match status" value="1"/>
</dbReference>
<proteinExistence type="predicted"/>
<keyword evidence="2" id="KW-1185">Reference proteome</keyword>
<organism evidence="1 2">
    <name type="scientific">Limosa lapponica baueri</name>
    <dbReference type="NCBI Taxonomy" id="1758121"/>
    <lineage>
        <taxon>Eukaryota</taxon>
        <taxon>Metazoa</taxon>
        <taxon>Chordata</taxon>
        <taxon>Craniata</taxon>
        <taxon>Vertebrata</taxon>
        <taxon>Euteleostomi</taxon>
        <taxon>Archelosauria</taxon>
        <taxon>Archosauria</taxon>
        <taxon>Dinosauria</taxon>
        <taxon>Saurischia</taxon>
        <taxon>Theropoda</taxon>
        <taxon>Coelurosauria</taxon>
        <taxon>Aves</taxon>
        <taxon>Neognathae</taxon>
        <taxon>Neoaves</taxon>
        <taxon>Charadriiformes</taxon>
        <taxon>Scolopacidae</taxon>
        <taxon>Limosa</taxon>
    </lineage>
</organism>
<sequence length="249" mass="28421">MKLNQAKCKILHLGHGNPKHKYGLGREWIESSPEEKDLRVLVDKKLNRRWQCALAAQKPNCILGCIKRSAASRSREVILPLYSTLGNPRHGYRLGNECIESSPEEKDLEVLVDEKLKMNWQDVLAAQKAKLNEMELIDYSKVDELYSSRRRFECTISKFADDTKPGGAAGFLKGQEVLQRDLDRLQHWAIINGTKFNKNTCQSLNLGQINARHKYKLGEQWPQGSSAERDLGVLVNIRLNRNQQWALAA</sequence>
<dbReference type="EMBL" id="KZ506001">
    <property type="protein sequence ID" value="PKU42358.1"/>
    <property type="molecule type" value="Genomic_DNA"/>
</dbReference>